<gene>
    <name evidence="7" type="ORF">HD841_001740</name>
</gene>
<dbReference type="Gene3D" id="3.90.550.10">
    <property type="entry name" value="Spore Coat Polysaccharide Biosynthesis Protein SpsA, Chain A"/>
    <property type="match status" value="1"/>
</dbReference>
<organism evidence="7 8">
    <name type="scientific">Sphingomonas melonis</name>
    <dbReference type="NCBI Taxonomy" id="152682"/>
    <lineage>
        <taxon>Bacteria</taxon>
        <taxon>Pseudomonadati</taxon>
        <taxon>Pseudomonadota</taxon>
        <taxon>Alphaproteobacteria</taxon>
        <taxon>Sphingomonadales</taxon>
        <taxon>Sphingomonadaceae</taxon>
        <taxon>Sphingomonas</taxon>
    </lineage>
</organism>
<dbReference type="EMBL" id="JACCBY010000002">
    <property type="protein sequence ID" value="NYD89960.1"/>
    <property type="molecule type" value="Genomic_DNA"/>
</dbReference>
<keyword evidence="2" id="KW-1003">Cell membrane</keyword>
<dbReference type="PANTHER" id="PTHR43646">
    <property type="entry name" value="GLYCOSYLTRANSFERASE"/>
    <property type="match status" value="1"/>
</dbReference>
<dbReference type="InterPro" id="IPR029044">
    <property type="entry name" value="Nucleotide-diphossugar_trans"/>
</dbReference>
<name>A0A7Y9K330_9SPHN</name>
<keyword evidence="5" id="KW-0472">Membrane</keyword>
<dbReference type="Pfam" id="PF00535">
    <property type="entry name" value="Glycos_transf_2"/>
    <property type="match status" value="1"/>
</dbReference>
<dbReference type="GO" id="GO:0016757">
    <property type="term" value="F:glycosyltransferase activity"/>
    <property type="evidence" value="ECO:0007669"/>
    <property type="project" value="UniProtKB-KW"/>
</dbReference>
<proteinExistence type="predicted"/>
<sequence length="292" mass="32584">MFLINDDESMSRTAAGSSIAARRLDRRPTPRWTVLIPFFNERDYLAATIASLAAQSEPAIMILVDNGSTDGSADVARAAVRAHGLDALVITETTPGKVAALRTGLGWVRTRYVATCDADTLYPPHYLAEAERLLRRDRCVVAGAYFVAPGADQAALDAEARKILSAARLLPRQCHAGGAGQCFDVEALRAVGGFDATIWNYILEDHEVIHRTMTQGRMLYSQDLWCMPSPRERDRESIRWTLFERLVYSATAPWAGSWFFYRFLARRLQRRKLLSVQMRERAYQDVGGAALA</sequence>
<protein>
    <submittedName>
        <fullName evidence="7">Glycosyltransferase involved in cell wall biosynthesis</fullName>
    </submittedName>
</protein>
<dbReference type="InterPro" id="IPR001173">
    <property type="entry name" value="Glyco_trans_2-like"/>
</dbReference>
<evidence type="ECO:0000256" key="1">
    <source>
        <dbReference type="ARBA" id="ARBA00004236"/>
    </source>
</evidence>
<keyword evidence="3" id="KW-0328">Glycosyltransferase</keyword>
<accession>A0A7Y9K330</accession>
<reference evidence="7 8" key="1">
    <citation type="submission" date="2020-07" db="EMBL/GenBank/DDBJ databases">
        <authorList>
            <person name="Partida-Martinez L."/>
            <person name="Huntemann M."/>
            <person name="Clum A."/>
            <person name="Wang J."/>
            <person name="Palaniappan K."/>
            <person name="Ritter S."/>
            <person name="Chen I.-M."/>
            <person name="Stamatis D."/>
            <person name="Reddy T."/>
            <person name="O'Malley R."/>
            <person name="Daum C."/>
            <person name="Shapiro N."/>
            <person name="Ivanova N."/>
            <person name="Kyrpides N."/>
            <person name="Woyke T."/>
        </authorList>
    </citation>
    <scope>NUCLEOTIDE SEQUENCE [LARGE SCALE GENOMIC DNA]</scope>
    <source>
        <strain evidence="7 8">AS2.3</strain>
    </source>
</reference>
<dbReference type="AlphaFoldDB" id="A0A7Y9K330"/>
<evidence type="ECO:0000256" key="2">
    <source>
        <dbReference type="ARBA" id="ARBA00022475"/>
    </source>
</evidence>
<dbReference type="GO" id="GO:0005886">
    <property type="term" value="C:plasma membrane"/>
    <property type="evidence" value="ECO:0007669"/>
    <property type="project" value="UniProtKB-SubCell"/>
</dbReference>
<feature type="domain" description="Glycosyltransferase 2-like" evidence="6">
    <location>
        <begin position="33"/>
        <end position="147"/>
    </location>
</feature>
<evidence type="ECO:0000256" key="3">
    <source>
        <dbReference type="ARBA" id="ARBA00022676"/>
    </source>
</evidence>
<comment type="subcellular location">
    <subcellularLocation>
        <location evidence="1">Cell membrane</location>
    </subcellularLocation>
</comment>
<evidence type="ECO:0000256" key="4">
    <source>
        <dbReference type="ARBA" id="ARBA00022679"/>
    </source>
</evidence>
<evidence type="ECO:0000313" key="8">
    <source>
        <dbReference type="Proteomes" id="UP000517753"/>
    </source>
</evidence>
<comment type="caution">
    <text evidence="7">The sequence shown here is derived from an EMBL/GenBank/DDBJ whole genome shotgun (WGS) entry which is preliminary data.</text>
</comment>
<dbReference type="CDD" id="cd00761">
    <property type="entry name" value="Glyco_tranf_GTA_type"/>
    <property type="match status" value="1"/>
</dbReference>
<keyword evidence="8" id="KW-1185">Reference proteome</keyword>
<keyword evidence="4 7" id="KW-0808">Transferase</keyword>
<evidence type="ECO:0000259" key="6">
    <source>
        <dbReference type="Pfam" id="PF00535"/>
    </source>
</evidence>
<dbReference type="RefSeq" id="WP_257015371.1">
    <property type="nucleotide sequence ID" value="NZ_JACCBY010000002.1"/>
</dbReference>
<evidence type="ECO:0000256" key="5">
    <source>
        <dbReference type="ARBA" id="ARBA00023136"/>
    </source>
</evidence>
<dbReference type="PANTHER" id="PTHR43646:SF2">
    <property type="entry name" value="GLYCOSYLTRANSFERASE 2-LIKE DOMAIN-CONTAINING PROTEIN"/>
    <property type="match status" value="1"/>
</dbReference>
<dbReference type="SUPFAM" id="SSF53448">
    <property type="entry name" value="Nucleotide-diphospho-sugar transferases"/>
    <property type="match status" value="1"/>
</dbReference>
<evidence type="ECO:0000313" key="7">
    <source>
        <dbReference type="EMBL" id="NYD89960.1"/>
    </source>
</evidence>
<dbReference type="Proteomes" id="UP000517753">
    <property type="component" value="Unassembled WGS sequence"/>
</dbReference>
<reference evidence="7 8" key="2">
    <citation type="submission" date="2020-08" db="EMBL/GenBank/DDBJ databases">
        <title>The Agave Microbiome: Exploring the role of microbial communities in plant adaptations to desert environments.</title>
        <authorList>
            <person name="Partida-Martinez L.P."/>
        </authorList>
    </citation>
    <scope>NUCLEOTIDE SEQUENCE [LARGE SCALE GENOMIC DNA]</scope>
    <source>
        <strain evidence="7 8">AS2.3</strain>
    </source>
</reference>